<dbReference type="PROSITE" id="PS51094">
    <property type="entry name" value="PTS_EIIA_TYPE_2"/>
    <property type="match status" value="1"/>
</dbReference>
<dbReference type="InterPro" id="IPR016152">
    <property type="entry name" value="PTrfase/Anion_transptr"/>
</dbReference>
<dbReference type="PROSITE" id="PS00372">
    <property type="entry name" value="PTS_EIIA_TYPE_2_HIS"/>
    <property type="match status" value="1"/>
</dbReference>
<evidence type="ECO:0000313" key="2">
    <source>
        <dbReference type="EMBL" id="VAW96894.1"/>
    </source>
</evidence>
<dbReference type="GO" id="GO:0030295">
    <property type="term" value="F:protein kinase activator activity"/>
    <property type="evidence" value="ECO:0007669"/>
    <property type="project" value="TreeGrafter"/>
</dbReference>
<dbReference type="GO" id="GO:0009401">
    <property type="term" value="P:phosphoenolpyruvate-dependent sugar phosphotransferase system"/>
    <property type="evidence" value="ECO:0007669"/>
    <property type="project" value="InterPro"/>
</dbReference>
<dbReference type="Pfam" id="PF00359">
    <property type="entry name" value="PTS_EIIA_2"/>
    <property type="match status" value="1"/>
</dbReference>
<dbReference type="GO" id="GO:0008982">
    <property type="term" value="F:protein-N(PI)-phosphohistidine-sugar phosphotransferase activity"/>
    <property type="evidence" value="ECO:0007669"/>
    <property type="project" value="InterPro"/>
</dbReference>
<proteinExistence type="predicted"/>
<dbReference type="AlphaFoldDB" id="A0A3B1ASD8"/>
<dbReference type="PANTHER" id="PTHR47738">
    <property type="entry name" value="PTS SYSTEM FRUCTOSE-LIKE EIIA COMPONENT-RELATED"/>
    <property type="match status" value="1"/>
</dbReference>
<dbReference type="InterPro" id="IPR002178">
    <property type="entry name" value="PTS_EIIA_type-2_dom"/>
</dbReference>
<dbReference type="NCBIfam" id="TIGR01419">
    <property type="entry name" value="nitro_reg_IIA"/>
    <property type="match status" value="1"/>
</dbReference>
<dbReference type="Gene3D" id="3.40.930.10">
    <property type="entry name" value="Mannitol-specific EII, Chain A"/>
    <property type="match status" value="1"/>
</dbReference>
<organism evidence="2">
    <name type="scientific">hydrothermal vent metagenome</name>
    <dbReference type="NCBI Taxonomy" id="652676"/>
    <lineage>
        <taxon>unclassified sequences</taxon>
        <taxon>metagenomes</taxon>
        <taxon>ecological metagenomes</taxon>
    </lineage>
</organism>
<protein>
    <submittedName>
        <fullName evidence="2">PTS IIA-like nitrogen-regulatory protein PtsN</fullName>
    </submittedName>
</protein>
<dbReference type="PANTHER" id="PTHR47738:SF1">
    <property type="entry name" value="NITROGEN REGULATORY PROTEIN"/>
    <property type="match status" value="1"/>
</dbReference>
<evidence type="ECO:0000259" key="1">
    <source>
        <dbReference type="PROSITE" id="PS51094"/>
    </source>
</evidence>
<name>A0A3B1ASD8_9ZZZZ</name>
<gene>
    <name evidence="2" type="ORF">MNBD_GAMMA23-1358</name>
</gene>
<dbReference type="CDD" id="cd00211">
    <property type="entry name" value="PTS_IIA_fru"/>
    <property type="match status" value="1"/>
</dbReference>
<dbReference type="InterPro" id="IPR006320">
    <property type="entry name" value="PTS_Nitro_regul"/>
</dbReference>
<feature type="domain" description="PTS EIIA type-2" evidence="1">
    <location>
        <begin position="5"/>
        <end position="149"/>
    </location>
</feature>
<sequence>MQVSEFIQTDRVLCNVEASSKKRAFEALSQLISKNCEGITANDVFDSLIARERLGGTGLGYGVAIPHGRLKNINTTRGAFIKLKSGIDFDSLDKKPVDLMFALLVPENAEEEHLQTLALLANMLNDEQIRENLRHANTADEVQTTFDDWQKSH</sequence>
<dbReference type="EMBL" id="UOFT01000054">
    <property type="protein sequence ID" value="VAW96894.1"/>
    <property type="molecule type" value="Genomic_DNA"/>
</dbReference>
<reference evidence="2" key="1">
    <citation type="submission" date="2018-06" db="EMBL/GenBank/DDBJ databases">
        <authorList>
            <person name="Zhirakovskaya E."/>
        </authorList>
    </citation>
    <scope>NUCLEOTIDE SEQUENCE</scope>
</reference>
<accession>A0A3B1ASD8</accession>
<dbReference type="InterPro" id="IPR051541">
    <property type="entry name" value="PTS_SugarTrans_NitroReg"/>
</dbReference>
<dbReference type="SUPFAM" id="SSF55804">
    <property type="entry name" value="Phoshotransferase/anion transport protein"/>
    <property type="match status" value="1"/>
</dbReference>